<keyword evidence="3" id="KW-1185">Reference proteome</keyword>
<dbReference type="Pfam" id="PF13472">
    <property type="entry name" value="Lipase_GDSL_2"/>
    <property type="match status" value="1"/>
</dbReference>
<dbReference type="Gene3D" id="3.40.50.1110">
    <property type="entry name" value="SGNH hydrolase"/>
    <property type="match status" value="1"/>
</dbReference>
<reference evidence="2 3" key="1">
    <citation type="submission" date="2019-11" db="EMBL/GenBank/DDBJ databases">
        <title>Terrilactibacillus tamarindus sp. nov. BCM23-1 isolated from bark of Tamarindus indica.</title>
        <authorList>
            <person name="Kingkaew E."/>
            <person name="Tanasupawat S."/>
        </authorList>
    </citation>
    <scope>NUCLEOTIDE SEQUENCE [LARGE SCALE GENOMIC DNA]</scope>
    <source>
        <strain evidence="2 3">BCM23-1</strain>
    </source>
</reference>
<dbReference type="Proteomes" id="UP000440978">
    <property type="component" value="Unassembled WGS sequence"/>
</dbReference>
<evidence type="ECO:0000313" key="2">
    <source>
        <dbReference type="EMBL" id="MTT30702.1"/>
    </source>
</evidence>
<evidence type="ECO:0000313" key="3">
    <source>
        <dbReference type="Proteomes" id="UP000440978"/>
    </source>
</evidence>
<evidence type="ECO:0000259" key="1">
    <source>
        <dbReference type="Pfam" id="PF13472"/>
    </source>
</evidence>
<proteinExistence type="predicted"/>
<dbReference type="InterPro" id="IPR036514">
    <property type="entry name" value="SGNH_hydro_sf"/>
</dbReference>
<dbReference type="AlphaFoldDB" id="A0A6N8CLC6"/>
<name>A0A6N8CLC6_9BACI</name>
<dbReference type="OrthoDB" id="26855at2"/>
<dbReference type="PANTHER" id="PTHR30383:SF27">
    <property type="entry name" value="SPORE GERMINATION LIPASE LIPC"/>
    <property type="match status" value="1"/>
</dbReference>
<dbReference type="PANTHER" id="PTHR30383">
    <property type="entry name" value="THIOESTERASE 1/PROTEASE 1/LYSOPHOSPHOLIPASE L1"/>
    <property type="match status" value="1"/>
</dbReference>
<gene>
    <name evidence="2" type="ORF">GMB86_01565</name>
</gene>
<protein>
    <submittedName>
        <fullName evidence="2">Lysophospholipase</fullName>
    </submittedName>
</protein>
<sequence>MVTLPSSPLNYVAIGDSLTVGVGSTIFTPGFVERYKKLTEQALNRPLVVDTFAKKGATSSQIYQTFDFPPLQYALQHAELITLTAGGNDFIQAGKQFLRTRNIGFLHHALNTSIANINRMIIVIHQMKQNQYHPVIIRILNLYNPFPQIPEINDWITRFNQQLLLLTNPPYIQIADIYHAFLGHERELLFIDHIHPNPRGYEVMAQTVAQLGFGPLL</sequence>
<dbReference type="GO" id="GO:0004622">
    <property type="term" value="F:phosphatidylcholine lysophospholipase activity"/>
    <property type="evidence" value="ECO:0007669"/>
    <property type="project" value="TreeGrafter"/>
</dbReference>
<comment type="caution">
    <text evidence="2">The sequence shown here is derived from an EMBL/GenBank/DDBJ whole genome shotgun (WGS) entry which is preliminary data.</text>
</comment>
<dbReference type="RefSeq" id="WP_155216145.1">
    <property type="nucleotide sequence ID" value="NZ_WNHB01000002.1"/>
</dbReference>
<dbReference type="SUPFAM" id="SSF52266">
    <property type="entry name" value="SGNH hydrolase"/>
    <property type="match status" value="1"/>
</dbReference>
<feature type="domain" description="SGNH hydrolase-type esterase" evidence="1">
    <location>
        <begin position="13"/>
        <end position="203"/>
    </location>
</feature>
<dbReference type="EMBL" id="WNHB01000002">
    <property type="protein sequence ID" value="MTT30702.1"/>
    <property type="molecule type" value="Genomic_DNA"/>
</dbReference>
<dbReference type="InterPro" id="IPR013830">
    <property type="entry name" value="SGNH_hydro"/>
</dbReference>
<accession>A0A6N8CLC6</accession>
<dbReference type="InterPro" id="IPR051532">
    <property type="entry name" value="Ester_Hydrolysis_Enzymes"/>
</dbReference>
<organism evidence="2 3">
    <name type="scientific">Terrilactibacillus tamarindi</name>
    <dbReference type="NCBI Taxonomy" id="2599694"/>
    <lineage>
        <taxon>Bacteria</taxon>
        <taxon>Bacillati</taxon>
        <taxon>Bacillota</taxon>
        <taxon>Bacilli</taxon>
        <taxon>Bacillales</taxon>
        <taxon>Bacillaceae</taxon>
        <taxon>Terrilactibacillus</taxon>
    </lineage>
</organism>